<dbReference type="Proteomes" id="UP000003287">
    <property type="component" value="Unassembled WGS sequence"/>
</dbReference>
<gene>
    <name evidence="1" type="ORF">HMPREF1042_1958</name>
</gene>
<protein>
    <submittedName>
        <fullName evidence="1">Uncharacterized protein</fullName>
    </submittedName>
</protein>
<name>F9P7U3_STRCV</name>
<accession>F9P7U3</accession>
<evidence type="ECO:0000313" key="2">
    <source>
        <dbReference type="Proteomes" id="UP000003287"/>
    </source>
</evidence>
<dbReference type="EMBL" id="AFUP01000004">
    <property type="protein sequence ID" value="EGV08061.1"/>
    <property type="molecule type" value="Genomic_DNA"/>
</dbReference>
<evidence type="ECO:0000313" key="1">
    <source>
        <dbReference type="EMBL" id="EGV08061.1"/>
    </source>
</evidence>
<sequence>MYIENFKGLEFNNLGVNEKIYLFALRNKPELFAESDKRTVAKYKKLAESISEVNLNVFFQNALDFVEIFNQEPCLINFLNL</sequence>
<dbReference type="AlphaFoldDB" id="F9P7U3"/>
<organism evidence="1 2">
    <name type="scientific">Streptococcus constellatus subsp. pharyngis SK1060 = CCUG 46377</name>
    <dbReference type="NCBI Taxonomy" id="1035184"/>
    <lineage>
        <taxon>Bacteria</taxon>
        <taxon>Bacillati</taxon>
        <taxon>Bacillota</taxon>
        <taxon>Bacilli</taxon>
        <taxon>Lactobacillales</taxon>
        <taxon>Streptococcaceae</taxon>
        <taxon>Streptococcus</taxon>
        <taxon>Streptococcus anginosus group</taxon>
    </lineage>
</organism>
<proteinExistence type="predicted"/>
<reference evidence="1 2" key="1">
    <citation type="submission" date="2011-06" db="EMBL/GenBank/DDBJ databases">
        <authorList>
            <person name="Harkins D.M."/>
            <person name="Madupu R."/>
            <person name="Durkin A.S."/>
            <person name="Torralba M."/>
            <person name="Methe B."/>
            <person name="Sutton G.G."/>
            <person name="Nelson K.E."/>
        </authorList>
    </citation>
    <scope>NUCLEOTIDE SEQUENCE [LARGE SCALE GENOMIC DNA]</scope>
    <source>
        <strain evidence="1 2">SK1060</strain>
    </source>
</reference>